<evidence type="ECO:0000313" key="2">
    <source>
        <dbReference type="Proteomes" id="UP001168338"/>
    </source>
</evidence>
<gene>
    <name evidence="1" type="ORF">FGU65_04070</name>
</gene>
<protein>
    <submittedName>
        <fullName evidence="1">Uncharacterized protein</fullName>
    </submittedName>
</protein>
<sequence length="86" mass="9800">MVNGITTLEQRQVMVQIEELIQSNPDYSGVREELESLQFIPQTDTPDYAIWVQPDLQILVMLRINLGGGYSGYRVASFEELAPVER</sequence>
<proteinExistence type="predicted"/>
<organism evidence="1 2">
    <name type="scientific">Methanoculleus frigidifontis</name>
    <dbReference type="NCBI Taxonomy" id="2584085"/>
    <lineage>
        <taxon>Archaea</taxon>
        <taxon>Methanobacteriati</taxon>
        <taxon>Methanobacteriota</taxon>
        <taxon>Stenosarchaea group</taxon>
        <taxon>Methanomicrobia</taxon>
        <taxon>Methanomicrobiales</taxon>
        <taxon>Methanomicrobiaceae</taxon>
        <taxon>Methanoculleus</taxon>
    </lineage>
</organism>
<comment type="caution">
    <text evidence="1">The sequence shown here is derived from an EMBL/GenBank/DDBJ whole genome shotgun (WGS) entry which is preliminary data.</text>
</comment>
<evidence type="ECO:0000313" key="1">
    <source>
        <dbReference type="EMBL" id="MDN7024073.1"/>
    </source>
</evidence>
<keyword evidence="2" id="KW-1185">Reference proteome</keyword>
<dbReference type="EMBL" id="VCYH01000002">
    <property type="protein sequence ID" value="MDN7024073.1"/>
    <property type="molecule type" value="Genomic_DNA"/>
</dbReference>
<reference evidence="1" key="1">
    <citation type="submission" date="2019-05" db="EMBL/GenBank/DDBJ databases">
        <title>Methanoculleus sp. FWC-SCC1, a methanogenic archaeon isolated from deep marine cold seep.</title>
        <authorList>
            <person name="Chen Y.-W."/>
            <person name="Chen S.-C."/>
            <person name="Teng N.-H."/>
            <person name="Lai M.-C."/>
        </authorList>
    </citation>
    <scope>NUCLEOTIDE SEQUENCE</scope>
    <source>
        <strain evidence="1">FWC-SCC1</strain>
    </source>
</reference>
<dbReference type="Proteomes" id="UP001168338">
    <property type="component" value="Unassembled WGS sequence"/>
</dbReference>
<name>A0ABT8M816_9EURY</name>
<accession>A0ABT8M816</accession>
<dbReference type="RefSeq" id="WP_301663160.1">
    <property type="nucleotide sequence ID" value="NZ_VCYH01000002.1"/>
</dbReference>